<dbReference type="Pfam" id="PF13947">
    <property type="entry name" value="GUB_WAK_bind"/>
    <property type="match status" value="1"/>
</dbReference>
<evidence type="ECO:0000256" key="4">
    <source>
        <dbReference type="ARBA" id="ARBA00022553"/>
    </source>
</evidence>
<organism evidence="25 26">
    <name type="scientific">Acacia crassicarpa</name>
    <name type="common">northern wattle</name>
    <dbReference type="NCBI Taxonomy" id="499986"/>
    <lineage>
        <taxon>Eukaryota</taxon>
        <taxon>Viridiplantae</taxon>
        <taxon>Streptophyta</taxon>
        <taxon>Embryophyta</taxon>
        <taxon>Tracheophyta</taxon>
        <taxon>Spermatophyta</taxon>
        <taxon>Magnoliopsida</taxon>
        <taxon>eudicotyledons</taxon>
        <taxon>Gunneridae</taxon>
        <taxon>Pentapetalae</taxon>
        <taxon>rosids</taxon>
        <taxon>fabids</taxon>
        <taxon>Fabales</taxon>
        <taxon>Fabaceae</taxon>
        <taxon>Caesalpinioideae</taxon>
        <taxon>mimosoid clade</taxon>
        <taxon>Acacieae</taxon>
        <taxon>Acacia</taxon>
    </lineage>
</organism>
<feature type="chain" id="PRO_5041914071" evidence="22">
    <location>
        <begin position="24"/>
        <end position="745"/>
    </location>
</feature>
<evidence type="ECO:0000256" key="8">
    <source>
        <dbReference type="ARBA" id="ARBA00022737"/>
    </source>
</evidence>
<dbReference type="InterPro" id="IPR000719">
    <property type="entry name" value="Prot_kinase_dom"/>
</dbReference>
<keyword evidence="11 20" id="KW-0067">ATP-binding</keyword>
<dbReference type="PROSITE" id="PS50026">
    <property type="entry name" value="EGF_3"/>
    <property type="match status" value="1"/>
</dbReference>
<dbReference type="GO" id="GO:0004674">
    <property type="term" value="F:protein serine/threonine kinase activity"/>
    <property type="evidence" value="ECO:0007669"/>
    <property type="project" value="UniProtKB-KW"/>
</dbReference>
<dbReference type="PANTHER" id="PTHR27005">
    <property type="entry name" value="WALL-ASSOCIATED RECEPTOR KINASE-LIKE 21"/>
    <property type="match status" value="1"/>
</dbReference>
<dbReference type="SMART" id="SM00220">
    <property type="entry name" value="S_TKc"/>
    <property type="match status" value="1"/>
</dbReference>
<dbReference type="SMART" id="SM00179">
    <property type="entry name" value="EGF_CA"/>
    <property type="match status" value="1"/>
</dbReference>
<dbReference type="PROSITE" id="PS00010">
    <property type="entry name" value="ASX_HYDROXYL"/>
    <property type="match status" value="1"/>
</dbReference>
<keyword evidence="2" id="KW-0723">Serine/threonine-protein kinase</keyword>
<keyword evidence="12 21" id="KW-1133">Transmembrane helix</keyword>
<comment type="subcellular location">
    <subcellularLocation>
        <location evidence="1">Membrane</location>
        <topology evidence="1">Single-pass type I membrane protein</topology>
    </subcellularLocation>
</comment>
<comment type="catalytic activity">
    <reaction evidence="17">
        <text>L-threonyl-[protein] + ATP = O-phospho-L-threonyl-[protein] + ADP + H(+)</text>
        <dbReference type="Rhea" id="RHEA:46608"/>
        <dbReference type="Rhea" id="RHEA-COMP:11060"/>
        <dbReference type="Rhea" id="RHEA-COMP:11605"/>
        <dbReference type="ChEBI" id="CHEBI:15378"/>
        <dbReference type="ChEBI" id="CHEBI:30013"/>
        <dbReference type="ChEBI" id="CHEBI:30616"/>
        <dbReference type="ChEBI" id="CHEBI:61977"/>
        <dbReference type="ChEBI" id="CHEBI:456216"/>
    </reaction>
</comment>
<gene>
    <name evidence="25" type="ORF">QN277_017259</name>
</gene>
<evidence type="ECO:0000256" key="13">
    <source>
        <dbReference type="ARBA" id="ARBA00023136"/>
    </source>
</evidence>
<keyword evidence="14" id="KW-1015">Disulfide bond</keyword>
<dbReference type="FunFam" id="3.30.200.20:FF:000043">
    <property type="entry name" value="Wall-associated receptor kinase 2"/>
    <property type="match status" value="1"/>
</dbReference>
<comment type="caution">
    <text evidence="19">Lacks conserved residue(s) required for the propagation of feature annotation.</text>
</comment>
<evidence type="ECO:0000256" key="5">
    <source>
        <dbReference type="ARBA" id="ARBA00022679"/>
    </source>
</evidence>
<keyword evidence="7 22" id="KW-0732">Signal</keyword>
<dbReference type="InterPro" id="IPR018097">
    <property type="entry name" value="EGF_Ca-bd_CS"/>
</dbReference>
<dbReference type="InterPro" id="IPR001881">
    <property type="entry name" value="EGF-like_Ca-bd_dom"/>
</dbReference>
<keyword evidence="13 21" id="KW-0472">Membrane</keyword>
<keyword evidence="6 21" id="KW-0812">Transmembrane</keyword>
<dbReference type="FunFam" id="2.10.25.10:FF:000038">
    <property type="entry name" value="Fibrillin 2"/>
    <property type="match status" value="1"/>
</dbReference>
<dbReference type="FunFam" id="1.10.510.10:FF:000084">
    <property type="entry name" value="Wall-associated receptor kinase 2"/>
    <property type="match status" value="1"/>
</dbReference>
<evidence type="ECO:0000313" key="26">
    <source>
        <dbReference type="Proteomes" id="UP001293593"/>
    </source>
</evidence>
<evidence type="ECO:0000256" key="7">
    <source>
        <dbReference type="ARBA" id="ARBA00022729"/>
    </source>
</evidence>
<feature type="domain" description="Protein kinase" evidence="23">
    <location>
        <begin position="415"/>
        <end position="688"/>
    </location>
</feature>
<evidence type="ECO:0000256" key="10">
    <source>
        <dbReference type="ARBA" id="ARBA00022777"/>
    </source>
</evidence>
<evidence type="ECO:0000256" key="22">
    <source>
        <dbReference type="SAM" id="SignalP"/>
    </source>
</evidence>
<evidence type="ECO:0000256" key="16">
    <source>
        <dbReference type="ARBA" id="ARBA00047558"/>
    </source>
</evidence>
<dbReference type="Proteomes" id="UP001293593">
    <property type="component" value="Unassembled WGS sequence"/>
</dbReference>
<dbReference type="InterPro" id="IPR045274">
    <property type="entry name" value="WAK-like"/>
</dbReference>
<dbReference type="PROSITE" id="PS00108">
    <property type="entry name" value="PROTEIN_KINASE_ST"/>
    <property type="match status" value="1"/>
</dbReference>
<dbReference type="SMART" id="SM00181">
    <property type="entry name" value="EGF"/>
    <property type="match status" value="2"/>
</dbReference>
<sequence>METMRFTKLWLWIPLLLVATAEAQSLEGCLNKCGDVEIPYPFGIGVQSRTGRNCSLQESFELTCNSSTSTLLYGDHPVSNISVQGGHLDISMSVSKVCYNQPGVALLNPQSLVNNPSFAVSSVQNKFISVGCDTLGIVQFQNNRTSYGGCVTLCNAPPQQDLNDKTCSGTGCCQVDIPVGMRNITVVASSVFNHTNVSDFNNCSYGFVAKQNWFNFSVDYLRDFPFDMVPLVLDWTVSDHTCHAASTRSDYACTANTDCADSDDGFGYNCKCKPGFDGNPYHPDGCHDVDECQQESANNCISKENCRNTIGSFECFCPPGYSGNGTTAGGCYPPLSKNPLTMVFTGISIGLAALFMSMSWLYLVSQKRKHMKQKEKFFRQNGGSILQQQLSGRHETSLAVKIFTAEELKRATNNYHDNLIIGRGGFGTVYKGFLTDKKIVAIKKSKLMNQSQVEQFINEVIVLSQINHRNIVKLLGCCLETEVPLLVYEFINNGTLYDLIHNKGKSALVTWETRLRIASEVAGALSYLHSAASISIVHRDVKSANILLDESCTAKVSDFGASRLVPLDQTALATMVQGTFGYLDPEYMQTNQLTEKSDVYSFGVVVIELLTGKKAVSFERPEEEVNLAMHFLSYLKQGHLHEILEDGIINNENKERVKEVAMLAARCVRLRGEERPSMKEVAAELEGIKMVGDQLGVKRELNLEETQTLLGETSKFNEYGDSIDHGNRVWDSITDHVLIDFDSGR</sequence>
<evidence type="ECO:0000256" key="19">
    <source>
        <dbReference type="PROSITE-ProRule" id="PRU00076"/>
    </source>
</evidence>
<evidence type="ECO:0000256" key="18">
    <source>
        <dbReference type="ARBA" id="ARBA00058961"/>
    </source>
</evidence>
<dbReference type="InterPro" id="IPR001245">
    <property type="entry name" value="Ser-Thr/Tyr_kinase_cat_dom"/>
</dbReference>
<name>A0AAE1JS39_9FABA</name>
<evidence type="ECO:0000259" key="24">
    <source>
        <dbReference type="PROSITE" id="PS50026"/>
    </source>
</evidence>
<feature type="binding site" evidence="20">
    <location>
        <position position="444"/>
    </location>
    <ligand>
        <name>ATP</name>
        <dbReference type="ChEBI" id="CHEBI:30616"/>
    </ligand>
</feature>
<dbReference type="CDD" id="cd14066">
    <property type="entry name" value="STKc_IRAK"/>
    <property type="match status" value="1"/>
</dbReference>
<evidence type="ECO:0000256" key="11">
    <source>
        <dbReference type="ARBA" id="ARBA00022840"/>
    </source>
</evidence>
<dbReference type="GO" id="GO:0007166">
    <property type="term" value="P:cell surface receptor signaling pathway"/>
    <property type="evidence" value="ECO:0007669"/>
    <property type="project" value="InterPro"/>
</dbReference>
<reference evidence="25" key="1">
    <citation type="submission" date="2023-10" db="EMBL/GenBank/DDBJ databases">
        <title>Chromosome-level genome of the transformable northern wattle, Acacia crassicarpa.</title>
        <authorList>
            <person name="Massaro I."/>
            <person name="Sinha N.R."/>
            <person name="Poethig S."/>
            <person name="Leichty A.R."/>
        </authorList>
    </citation>
    <scope>NUCLEOTIDE SEQUENCE</scope>
    <source>
        <strain evidence="25">Acra3RX</strain>
        <tissue evidence="25">Leaf</tissue>
    </source>
</reference>
<keyword evidence="8" id="KW-0677">Repeat</keyword>
<feature type="signal peptide" evidence="22">
    <location>
        <begin position="1"/>
        <end position="23"/>
    </location>
</feature>
<dbReference type="PROSITE" id="PS50011">
    <property type="entry name" value="PROTEIN_KINASE_DOM"/>
    <property type="match status" value="1"/>
</dbReference>
<dbReference type="InterPro" id="IPR011009">
    <property type="entry name" value="Kinase-like_dom_sf"/>
</dbReference>
<evidence type="ECO:0000256" key="3">
    <source>
        <dbReference type="ARBA" id="ARBA00022536"/>
    </source>
</evidence>
<comment type="caution">
    <text evidence="25">The sequence shown here is derived from an EMBL/GenBank/DDBJ whole genome shotgun (WGS) entry which is preliminary data.</text>
</comment>
<dbReference type="InterPro" id="IPR000742">
    <property type="entry name" value="EGF"/>
</dbReference>
<dbReference type="GO" id="GO:0030247">
    <property type="term" value="F:polysaccharide binding"/>
    <property type="evidence" value="ECO:0007669"/>
    <property type="project" value="InterPro"/>
</dbReference>
<evidence type="ECO:0000256" key="15">
    <source>
        <dbReference type="ARBA" id="ARBA00023180"/>
    </source>
</evidence>
<dbReference type="Gene3D" id="2.10.25.10">
    <property type="entry name" value="Laminin"/>
    <property type="match status" value="1"/>
</dbReference>
<comment type="function">
    <text evidence="18">Serine/threonine-protein kinase that may function as a signaling receptor of extracellular matrix component. Binding to pectin may have significance in the control of cell expansion, morphogenesis and development.</text>
</comment>
<feature type="domain" description="EGF-like" evidence="24">
    <location>
        <begin position="288"/>
        <end position="327"/>
    </location>
</feature>
<evidence type="ECO:0000256" key="12">
    <source>
        <dbReference type="ARBA" id="ARBA00022989"/>
    </source>
</evidence>
<dbReference type="EMBL" id="JAWXYG010000004">
    <property type="protein sequence ID" value="KAK4273961.1"/>
    <property type="molecule type" value="Genomic_DNA"/>
</dbReference>
<evidence type="ECO:0000259" key="23">
    <source>
        <dbReference type="PROSITE" id="PS50011"/>
    </source>
</evidence>
<keyword evidence="10" id="KW-0418">Kinase</keyword>
<evidence type="ECO:0000256" key="9">
    <source>
        <dbReference type="ARBA" id="ARBA00022741"/>
    </source>
</evidence>
<dbReference type="InterPro" id="IPR025287">
    <property type="entry name" value="WAK_GUB"/>
</dbReference>
<dbReference type="GO" id="GO:0005524">
    <property type="term" value="F:ATP binding"/>
    <property type="evidence" value="ECO:0007669"/>
    <property type="project" value="UniProtKB-UniRule"/>
</dbReference>
<keyword evidence="4" id="KW-0597">Phosphoprotein</keyword>
<dbReference type="PROSITE" id="PS01187">
    <property type="entry name" value="EGF_CA"/>
    <property type="match status" value="1"/>
</dbReference>
<dbReference type="InterPro" id="IPR049883">
    <property type="entry name" value="NOTCH1_EGF-like"/>
</dbReference>
<dbReference type="SUPFAM" id="SSF56112">
    <property type="entry name" value="Protein kinase-like (PK-like)"/>
    <property type="match status" value="1"/>
</dbReference>
<keyword evidence="15" id="KW-0325">Glycoprotein</keyword>
<dbReference type="PROSITE" id="PS00107">
    <property type="entry name" value="PROTEIN_KINASE_ATP"/>
    <property type="match status" value="1"/>
</dbReference>
<dbReference type="InterPro" id="IPR008271">
    <property type="entry name" value="Ser/Thr_kinase_AS"/>
</dbReference>
<proteinExistence type="predicted"/>
<evidence type="ECO:0000256" key="14">
    <source>
        <dbReference type="ARBA" id="ARBA00023157"/>
    </source>
</evidence>
<keyword evidence="26" id="KW-1185">Reference proteome</keyword>
<protein>
    <submittedName>
        <fullName evidence="25">Uncharacterized protein</fullName>
    </submittedName>
</protein>
<dbReference type="AlphaFoldDB" id="A0AAE1JS39"/>
<dbReference type="Gene3D" id="1.10.510.10">
    <property type="entry name" value="Transferase(Phosphotransferase) domain 1"/>
    <property type="match status" value="1"/>
</dbReference>
<accession>A0AAE1JS39</accession>
<keyword evidence="3 19" id="KW-0245">EGF-like domain</keyword>
<keyword evidence="5" id="KW-0808">Transferase</keyword>
<dbReference type="PANTHER" id="PTHR27005:SF470">
    <property type="entry name" value="ASSOCIATED KINASE-LIKE PROTEIN, PUTATIVE-RELATED"/>
    <property type="match status" value="1"/>
</dbReference>
<comment type="catalytic activity">
    <reaction evidence="16">
        <text>L-seryl-[protein] + ATP = O-phospho-L-seryl-[protein] + ADP + H(+)</text>
        <dbReference type="Rhea" id="RHEA:17989"/>
        <dbReference type="Rhea" id="RHEA-COMP:9863"/>
        <dbReference type="Rhea" id="RHEA-COMP:11604"/>
        <dbReference type="ChEBI" id="CHEBI:15378"/>
        <dbReference type="ChEBI" id="CHEBI:29999"/>
        <dbReference type="ChEBI" id="CHEBI:30616"/>
        <dbReference type="ChEBI" id="CHEBI:83421"/>
        <dbReference type="ChEBI" id="CHEBI:456216"/>
    </reaction>
</comment>
<dbReference type="CDD" id="cd00054">
    <property type="entry name" value="EGF_CA"/>
    <property type="match status" value="1"/>
</dbReference>
<dbReference type="SUPFAM" id="SSF57196">
    <property type="entry name" value="EGF/Laminin"/>
    <property type="match status" value="1"/>
</dbReference>
<dbReference type="GO" id="GO:0005509">
    <property type="term" value="F:calcium ion binding"/>
    <property type="evidence" value="ECO:0007669"/>
    <property type="project" value="InterPro"/>
</dbReference>
<dbReference type="InterPro" id="IPR017441">
    <property type="entry name" value="Protein_kinase_ATP_BS"/>
</dbReference>
<evidence type="ECO:0000256" key="21">
    <source>
        <dbReference type="SAM" id="Phobius"/>
    </source>
</evidence>
<feature type="transmembrane region" description="Helical" evidence="21">
    <location>
        <begin position="340"/>
        <end position="364"/>
    </location>
</feature>
<evidence type="ECO:0000256" key="1">
    <source>
        <dbReference type="ARBA" id="ARBA00004479"/>
    </source>
</evidence>
<dbReference type="Pfam" id="PF07714">
    <property type="entry name" value="PK_Tyr_Ser-Thr"/>
    <property type="match status" value="1"/>
</dbReference>
<dbReference type="Gene3D" id="3.30.200.20">
    <property type="entry name" value="Phosphorylase Kinase, domain 1"/>
    <property type="match status" value="1"/>
</dbReference>
<dbReference type="InterPro" id="IPR000152">
    <property type="entry name" value="EGF-type_Asp/Asn_hydroxyl_site"/>
</dbReference>
<evidence type="ECO:0000313" key="25">
    <source>
        <dbReference type="EMBL" id="KAK4273961.1"/>
    </source>
</evidence>
<dbReference type="Pfam" id="PF07645">
    <property type="entry name" value="EGF_CA"/>
    <property type="match status" value="1"/>
</dbReference>
<keyword evidence="9 20" id="KW-0547">Nucleotide-binding</keyword>
<evidence type="ECO:0000256" key="2">
    <source>
        <dbReference type="ARBA" id="ARBA00022527"/>
    </source>
</evidence>
<evidence type="ECO:0000256" key="17">
    <source>
        <dbReference type="ARBA" id="ARBA00047951"/>
    </source>
</evidence>
<evidence type="ECO:0000256" key="6">
    <source>
        <dbReference type="ARBA" id="ARBA00022692"/>
    </source>
</evidence>
<evidence type="ECO:0000256" key="20">
    <source>
        <dbReference type="PROSITE-ProRule" id="PRU10141"/>
    </source>
</evidence>
<dbReference type="GO" id="GO:0005886">
    <property type="term" value="C:plasma membrane"/>
    <property type="evidence" value="ECO:0007669"/>
    <property type="project" value="TreeGrafter"/>
</dbReference>